<keyword evidence="5 13" id="KW-0489">Methyltransferase</keyword>
<comment type="caution">
    <text evidence="17">The sequence shown here is derived from an EMBL/GenBank/DDBJ whole genome shotgun (WGS) entry which is preliminary data.</text>
</comment>
<evidence type="ECO:0000256" key="6">
    <source>
        <dbReference type="ARBA" id="ARBA00022679"/>
    </source>
</evidence>
<name>A0A250XKW7_9CHLO</name>
<keyword evidence="6 13" id="KW-0808">Transferase</keyword>
<evidence type="ECO:0000256" key="10">
    <source>
        <dbReference type="ARBA" id="ARBA00023163"/>
    </source>
</evidence>
<dbReference type="STRING" id="1157962.A0A250XKW7"/>
<dbReference type="AlphaFoldDB" id="A0A250XKW7"/>
<dbReference type="Pfam" id="PF22528">
    <property type="entry name" value="PRMT_C"/>
    <property type="match status" value="1"/>
</dbReference>
<evidence type="ECO:0000256" key="2">
    <source>
        <dbReference type="ARBA" id="ARBA00004496"/>
    </source>
</evidence>
<evidence type="ECO:0000256" key="12">
    <source>
        <dbReference type="ARBA" id="ARBA00049086"/>
    </source>
</evidence>
<dbReference type="InterPro" id="IPR041698">
    <property type="entry name" value="Methyltransf_25"/>
</dbReference>
<dbReference type="Proteomes" id="UP000232323">
    <property type="component" value="Unassembled WGS sequence"/>
</dbReference>
<sequence>MTYTTVLILLRRFLADCGVIMVQAMLHHDSILDDGIIFGRLDMNGNSSWPEDGIVKIHVYGKPAQFQIIRKSDSQIVMQGNVEKNMVWKSTPCILLVHSLQREALENVSFILKCDSPEIANRVVQLIESAALSDELQACGLPPTSKAKSTQQTAVMAPPASVRDNTFDLKTDRSSSELYFNYYGMLMHQQNMLQAKVIINSILMHQQNMLQDYIRTGTYYSAIVENRTDFEGKAVMDVGAGSGILSLFAAQAGARKVYAVEASGMTKYARQLADGNPALGPRLEVICGKVEEVQVPEKVDVLISEPMGTLLVNERMLETYLYARDHFLKPGGKMFPQIGRIHVAAFSDEVLYQEVLGKAYFWVQPNFYGVDVTSLYNSAVDSYFAQVVVDAFDPGLLCSSCNSKIFDFLAIKEEELHNIQIPLELKVTNPNPTAVHGVACWFDVLFNGSQRQVWLSTAPGQPSTHWFQIRCLLKTPIYTLGPCTLTGNLRLVAHNRQSYTVHVTLQGPPTAQPGQQHIAPQVSSGSFDLKEPYYRQLNVGIWQPQPQYEEQVALN</sequence>
<dbReference type="GO" id="GO:0035242">
    <property type="term" value="F:protein-arginine omega-N asymmetric methyltransferase activity"/>
    <property type="evidence" value="ECO:0007669"/>
    <property type="project" value="UniProtKB-EC"/>
</dbReference>
<dbReference type="InterPro" id="IPR025799">
    <property type="entry name" value="Arg_MeTrfase"/>
</dbReference>
<organism evidence="17 18">
    <name type="scientific">Chlamydomonas eustigma</name>
    <dbReference type="NCBI Taxonomy" id="1157962"/>
    <lineage>
        <taxon>Eukaryota</taxon>
        <taxon>Viridiplantae</taxon>
        <taxon>Chlorophyta</taxon>
        <taxon>core chlorophytes</taxon>
        <taxon>Chlorophyceae</taxon>
        <taxon>CS clade</taxon>
        <taxon>Chlamydomonadales</taxon>
        <taxon>Chlamydomonadaceae</taxon>
        <taxon>Chlamydomonas</taxon>
    </lineage>
</organism>
<dbReference type="GO" id="GO:0070611">
    <property type="term" value="F:histone H3R2 methyltransferase activity"/>
    <property type="evidence" value="ECO:0007669"/>
    <property type="project" value="TreeGrafter"/>
</dbReference>
<dbReference type="PROSITE" id="PS51678">
    <property type="entry name" value="SAM_MT_PRMT"/>
    <property type="match status" value="1"/>
</dbReference>
<dbReference type="GO" id="GO:0005737">
    <property type="term" value="C:cytoplasm"/>
    <property type="evidence" value="ECO:0007669"/>
    <property type="project" value="UniProtKB-SubCell"/>
</dbReference>
<evidence type="ECO:0000313" key="18">
    <source>
        <dbReference type="Proteomes" id="UP000232323"/>
    </source>
</evidence>
<dbReference type="InterPro" id="IPR055135">
    <property type="entry name" value="PRMT_dom"/>
</dbReference>
<dbReference type="OrthoDB" id="7848332at2759"/>
<evidence type="ECO:0000256" key="9">
    <source>
        <dbReference type="ARBA" id="ARBA00023015"/>
    </source>
</evidence>
<evidence type="ECO:0000256" key="4">
    <source>
        <dbReference type="ARBA" id="ARBA00022490"/>
    </source>
</evidence>
<keyword evidence="14" id="KW-0732">Signal</keyword>
<keyword evidence="18" id="KW-1185">Reference proteome</keyword>
<evidence type="ECO:0000256" key="8">
    <source>
        <dbReference type="ARBA" id="ARBA00022853"/>
    </source>
</evidence>
<protein>
    <recommendedName>
        <fullName evidence="3">type I protein arginine methyltransferase</fullName>
        <ecNumber evidence="3">2.1.1.319</ecNumber>
    </recommendedName>
</protein>
<dbReference type="PANTHER" id="PTHR11006:SF10">
    <property type="entry name" value="HISTONE-ARGININE METHYLTRANSFERASE CARMER-RELATED"/>
    <property type="match status" value="1"/>
</dbReference>
<feature type="domain" description="Protein arginine N-methyltransferase" evidence="16">
    <location>
        <begin position="339"/>
        <end position="503"/>
    </location>
</feature>
<evidence type="ECO:0000256" key="3">
    <source>
        <dbReference type="ARBA" id="ARBA00011925"/>
    </source>
</evidence>
<comment type="subcellular location">
    <subcellularLocation>
        <location evidence="2">Cytoplasm</location>
    </subcellularLocation>
    <subcellularLocation>
        <location evidence="1">Nucleus</location>
    </subcellularLocation>
</comment>
<keyword evidence="8" id="KW-0156">Chromatin regulator</keyword>
<proteinExistence type="predicted"/>
<dbReference type="GO" id="GO:0005634">
    <property type="term" value="C:nucleus"/>
    <property type="evidence" value="ECO:0007669"/>
    <property type="project" value="UniProtKB-SubCell"/>
</dbReference>
<evidence type="ECO:0000256" key="7">
    <source>
        <dbReference type="ARBA" id="ARBA00022691"/>
    </source>
</evidence>
<dbReference type="EC" id="2.1.1.319" evidence="3"/>
<keyword evidence="4" id="KW-0963">Cytoplasm</keyword>
<comment type="catalytic activity">
    <reaction evidence="12">
        <text>L-arginyl-[protein] + 2 S-adenosyl-L-methionine = N(omega),N(omega)-dimethyl-L-arginyl-[protein] + 2 S-adenosyl-L-homocysteine + 2 H(+)</text>
        <dbReference type="Rhea" id="RHEA:48096"/>
        <dbReference type="Rhea" id="RHEA-COMP:10532"/>
        <dbReference type="Rhea" id="RHEA-COMP:11991"/>
        <dbReference type="ChEBI" id="CHEBI:15378"/>
        <dbReference type="ChEBI" id="CHEBI:29965"/>
        <dbReference type="ChEBI" id="CHEBI:57856"/>
        <dbReference type="ChEBI" id="CHEBI:59789"/>
        <dbReference type="ChEBI" id="CHEBI:61897"/>
        <dbReference type="EC" id="2.1.1.319"/>
    </reaction>
</comment>
<dbReference type="PANTHER" id="PTHR11006">
    <property type="entry name" value="PROTEIN ARGININE N-METHYLTRANSFERASE"/>
    <property type="match status" value="1"/>
</dbReference>
<evidence type="ECO:0000259" key="16">
    <source>
        <dbReference type="Pfam" id="PF22528"/>
    </source>
</evidence>
<dbReference type="Gene3D" id="3.40.50.150">
    <property type="entry name" value="Vaccinia Virus protein VP39"/>
    <property type="match status" value="1"/>
</dbReference>
<feature type="signal peptide" evidence="14">
    <location>
        <begin position="1"/>
        <end position="17"/>
    </location>
</feature>
<evidence type="ECO:0000256" key="5">
    <source>
        <dbReference type="ARBA" id="ARBA00022603"/>
    </source>
</evidence>
<accession>A0A250XKW7</accession>
<dbReference type="EMBL" id="BEGY01000099">
    <property type="protein sequence ID" value="GAX83440.1"/>
    <property type="molecule type" value="Genomic_DNA"/>
</dbReference>
<dbReference type="InterPro" id="IPR029063">
    <property type="entry name" value="SAM-dependent_MTases_sf"/>
</dbReference>
<dbReference type="CDD" id="cd02440">
    <property type="entry name" value="AdoMet_MTases"/>
    <property type="match status" value="1"/>
</dbReference>
<dbReference type="GO" id="GO:0035241">
    <property type="term" value="F:protein-arginine omega-N monomethyltransferase activity"/>
    <property type="evidence" value="ECO:0007669"/>
    <property type="project" value="UniProtKB-ARBA"/>
</dbReference>
<reference evidence="17 18" key="1">
    <citation type="submission" date="2017-08" db="EMBL/GenBank/DDBJ databases">
        <title>Acidophilic green algal genome provides insights into adaptation to an acidic environment.</title>
        <authorList>
            <person name="Hirooka S."/>
            <person name="Hirose Y."/>
            <person name="Kanesaki Y."/>
            <person name="Higuchi S."/>
            <person name="Fujiwara T."/>
            <person name="Onuma R."/>
            <person name="Era A."/>
            <person name="Ohbayashi R."/>
            <person name="Uzuka A."/>
            <person name="Nozaki H."/>
            <person name="Yoshikawa H."/>
            <person name="Miyagishima S.Y."/>
        </authorList>
    </citation>
    <scope>NUCLEOTIDE SEQUENCE [LARGE SCALE GENOMIC DNA]</scope>
    <source>
        <strain evidence="17 18">NIES-2499</strain>
    </source>
</reference>
<keyword evidence="7 13" id="KW-0949">S-adenosyl-L-methionine</keyword>
<keyword evidence="9" id="KW-0805">Transcription regulation</keyword>
<evidence type="ECO:0000256" key="13">
    <source>
        <dbReference type="PROSITE-ProRule" id="PRU01015"/>
    </source>
</evidence>
<keyword evidence="11" id="KW-0539">Nucleus</keyword>
<dbReference type="FunFam" id="3.40.50.150:FF:000052">
    <property type="entry name" value="Probable histone-arginine methyltransferase CARM1"/>
    <property type="match status" value="1"/>
</dbReference>
<evidence type="ECO:0000256" key="11">
    <source>
        <dbReference type="ARBA" id="ARBA00023242"/>
    </source>
</evidence>
<feature type="chain" id="PRO_5012174038" description="type I protein arginine methyltransferase" evidence="14">
    <location>
        <begin position="18"/>
        <end position="555"/>
    </location>
</feature>
<dbReference type="GO" id="GO:0032259">
    <property type="term" value="P:methylation"/>
    <property type="evidence" value="ECO:0007669"/>
    <property type="project" value="UniProtKB-KW"/>
</dbReference>
<evidence type="ECO:0000313" key="17">
    <source>
        <dbReference type="EMBL" id="GAX83440.1"/>
    </source>
</evidence>
<evidence type="ECO:0000259" key="15">
    <source>
        <dbReference type="Pfam" id="PF13649"/>
    </source>
</evidence>
<dbReference type="Pfam" id="PF13649">
    <property type="entry name" value="Methyltransf_25"/>
    <property type="match status" value="1"/>
</dbReference>
<dbReference type="Gene3D" id="2.70.160.11">
    <property type="entry name" value="Hnrnp arginine n-methyltransferase1"/>
    <property type="match status" value="1"/>
</dbReference>
<dbReference type="SUPFAM" id="SSF53335">
    <property type="entry name" value="S-adenosyl-L-methionine-dependent methyltransferases"/>
    <property type="match status" value="1"/>
</dbReference>
<evidence type="ECO:0000256" key="14">
    <source>
        <dbReference type="SAM" id="SignalP"/>
    </source>
</evidence>
<gene>
    <name evidence="17" type="ORF">CEUSTIGMA_g10865.t1</name>
</gene>
<keyword evidence="10" id="KW-0804">Transcription</keyword>
<evidence type="ECO:0000256" key="1">
    <source>
        <dbReference type="ARBA" id="ARBA00004123"/>
    </source>
</evidence>
<feature type="domain" description="Methyltransferase" evidence="15">
    <location>
        <begin position="235"/>
        <end position="332"/>
    </location>
</feature>